<evidence type="ECO:0000313" key="2">
    <source>
        <dbReference type="EMBL" id="TLU89802.1"/>
    </source>
</evidence>
<proteinExistence type="predicted"/>
<keyword evidence="1" id="KW-0812">Transmembrane</keyword>
<comment type="caution">
    <text evidence="2">The sequence shown here is derived from an EMBL/GenBank/DDBJ whole genome shotgun (WGS) entry which is preliminary data.</text>
</comment>
<dbReference type="Proteomes" id="UP000309788">
    <property type="component" value="Unassembled WGS sequence"/>
</dbReference>
<reference evidence="2 3" key="1">
    <citation type="submission" date="2019-05" db="EMBL/GenBank/DDBJ databases">
        <authorList>
            <person name="Qu J.-H."/>
        </authorList>
    </citation>
    <scope>NUCLEOTIDE SEQUENCE [LARGE SCALE GENOMIC DNA]</scope>
    <source>
        <strain evidence="2 3">Z12</strain>
    </source>
</reference>
<dbReference type="EMBL" id="VCEI01000029">
    <property type="protein sequence ID" value="TLU89802.1"/>
    <property type="molecule type" value="Genomic_DNA"/>
</dbReference>
<organism evidence="2 3">
    <name type="scientific">Dyadobacter sediminis</name>
    <dbReference type="NCBI Taxonomy" id="1493691"/>
    <lineage>
        <taxon>Bacteria</taxon>
        <taxon>Pseudomonadati</taxon>
        <taxon>Bacteroidota</taxon>
        <taxon>Cytophagia</taxon>
        <taxon>Cytophagales</taxon>
        <taxon>Spirosomataceae</taxon>
        <taxon>Dyadobacter</taxon>
    </lineage>
</organism>
<keyword evidence="3" id="KW-1185">Reference proteome</keyword>
<name>A0A5R9K7F0_9BACT</name>
<feature type="transmembrane region" description="Helical" evidence="1">
    <location>
        <begin position="240"/>
        <end position="261"/>
    </location>
</feature>
<evidence type="ECO:0000256" key="1">
    <source>
        <dbReference type="SAM" id="Phobius"/>
    </source>
</evidence>
<dbReference type="AlphaFoldDB" id="A0A5R9K7F0"/>
<keyword evidence="1" id="KW-1133">Transmembrane helix</keyword>
<gene>
    <name evidence="2" type="ORF">FEM55_19905</name>
</gene>
<protein>
    <submittedName>
        <fullName evidence="2">Uncharacterized protein</fullName>
    </submittedName>
</protein>
<dbReference type="OrthoDB" id="1523880at2"/>
<feature type="transmembrane region" description="Helical" evidence="1">
    <location>
        <begin position="55"/>
        <end position="73"/>
    </location>
</feature>
<feature type="transmembrane region" description="Helical" evidence="1">
    <location>
        <begin position="100"/>
        <end position="119"/>
    </location>
</feature>
<keyword evidence="1" id="KW-0472">Membrane</keyword>
<feature type="transmembrane region" description="Helical" evidence="1">
    <location>
        <begin position="177"/>
        <end position="199"/>
    </location>
</feature>
<sequence length="268" mass="30535">MNQTFNIHRFTLMLRFDVAEKGKTYLFTAALLLALLVLLMLPVGLSTQYNNMKELLHILALFMIVLFGTSLYTSSAFTQYAAPSTGIAAIMVPASRIEKFLSALLLNLVFIIPFVIIFWKLHYGTIAYANAHLPAGGPKFNRIPEFVLQYAFQYYFLIHAFVFLGSLYFTKASYLKTAAIVIGSFLAIGLLHIGLGYYLTSFPSKLVAFPITGWSIWLYPDADAGRRVTEFYQVKLPENVYTFIQLFPAWIVLVLWFATYLRLREKEI</sequence>
<dbReference type="RefSeq" id="WP_138283156.1">
    <property type="nucleotide sequence ID" value="NZ_BMGE01000006.1"/>
</dbReference>
<feature type="transmembrane region" description="Helical" evidence="1">
    <location>
        <begin position="152"/>
        <end position="170"/>
    </location>
</feature>
<accession>A0A5R9K7F0</accession>
<evidence type="ECO:0000313" key="3">
    <source>
        <dbReference type="Proteomes" id="UP000309788"/>
    </source>
</evidence>
<feature type="transmembrane region" description="Helical" evidence="1">
    <location>
        <begin position="24"/>
        <end position="43"/>
    </location>
</feature>